<gene>
    <name evidence="1" type="primary">HST7</name>
    <name evidence="1" type="ORF">QFC19_003170</name>
</gene>
<dbReference type="EMBL" id="JASBWR010000029">
    <property type="protein sequence ID" value="KAJ9106670.1"/>
    <property type="molecule type" value="Genomic_DNA"/>
</dbReference>
<evidence type="ECO:0000313" key="1">
    <source>
        <dbReference type="EMBL" id="KAJ9106670.1"/>
    </source>
</evidence>
<reference evidence="1" key="1">
    <citation type="submission" date="2023-04" db="EMBL/GenBank/DDBJ databases">
        <title>Draft Genome sequencing of Naganishia species isolated from polar environments using Oxford Nanopore Technology.</title>
        <authorList>
            <person name="Leo P."/>
            <person name="Venkateswaran K."/>
        </authorList>
    </citation>
    <scope>NUCLEOTIDE SEQUENCE</scope>
    <source>
        <strain evidence="1">MNA-CCFEE 5261</strain>
    </source>
</reference>
<sequence length="484" mass="54006">MVPLMSLNNASSSSVSSRDKTLPPAPVPSSPPDILQAKTLKRKNFKKLSLEPGAIKPEQDNKNNFKNDNLKNENLNLAHSELKPIPPSLRDKRDRIRPAPLLNLDKPVNPDDNTVDNDLMNHFSGIKLNSHRTSNLHTSVPKKRQTVISSISPTKSATSSPREPQVLSFASSSPMATTSSIKLNNDDLLTLRSLGSGNSGTVSKILHIPTQKTMAKKIIHIELKLVIQTQIIRELKIMHECRSPFIIDFYGAFIDTNNTIVICMEYCNCGSLDKIANICRQFPLPVVKKLAFAILSGLTYLYTTHKILHRDIKPSNVLMTHKGEFKLCDFGVLRELTNSLAVADTFVGTSTYMSPERIQGMNYGIKSDVWLMGLMLLELASGRPVWIDDDDSVLGPEGILDLLQRIVNETPPTIRNKVDPKTGAPYDPDLVRFIDSCLVKDEAKRKLPWELLEQDLFLRGVAEGTFDKEVKAWAKGIRKSHKDT</sequence>
<comment type="caution">
    <text evidence="1">The sequence shown here is derived from an EMBL/GenBank/DDBJ whole genome shotgun (WGS) entry which is preliminary data.</text>
</comment>
<accession>A0ACC2W5Q9</accession>
<organism evidence="1 2">
    <name type="scientific">Naganishia cerealis</name>
    <dbReference type="NCBI Taxonomy" id="610337"/>
    <lineage>
        <taxon>Eukaryota</taxon>
        <taxon>Fungi</taxon>
        <taxon>Dikarya</taxon>
        <taxon>Basidiomycota</taxon>
        <taxon>Agaricomycotina</taxon>
        <taxon>Tremellomycetes</taxon>
        <taxon>Filobasidiales</taxon>
        <taxon>Filobasidiaceae</taxon>
        <taxon>Naganishia</taxon>
    </lineage>
</organism>
<name>A0ACC2W5Q9_9TREE</name>
<proteinExistence type="predicted"/>
<keyword evidence="1" id="KW-0808">Transferase</keyword>
<dbReference type="Proteomes" id="UP001241377">
    <property type="component" value="Unassembled WGS sequence"/>
</dbReference>
<keyword evidence="1" id="KW-0418">Kinase</keyword>
<protein>
    <submittedName>
        <fullName evidence="1">Mitogen-activated protein kinase kinase</fullName>
    </submittedName>
</protein>
<evidence type="ECO:0000313" key="2">
    <source>
        <dbReference type="Proteomes" id="UP001241377"/>
    </source>
</evidence>
<keyword evidence="2" id="KW-1185">Reference proteome</keyword>